<dbReference type="GO" id="GO:0022857">
    <property type="term" value="F:transmembrane transporter activity"/>
    <property type="evidence" value="ECO:0007669"/>
    <property type="project" value="InterPro"/>
</dbReference>
<keyword evidence="3 5" id="KW-1133">Transmembrane helix</keyword>
<evidence type="ECO:0000256" key="1">
    <source>
        <dbReference type="ARBA" id="ARBA00004651"/>
    </source>
</evidence>
<dbReference type="GO" id="GO:0005886">
    <property type="term" value="C:plasma membrane"/>
    <property type="evidence" value="ECO:0007669"/>
    <property type="project" value="UniProtKB-SubCell"/>
</dbReference>
<feature type="transmembrane region" description="Helical" evidence="5">
    <location>
        <begin position="263"/>
        <end position="280"/>
    </location>
</feature>
<feature type="transmembrane region" description="Helical" evidence="5">
    <location>
        <begin position="12"/>
        <end position="31"/>
    </location>
</feature>
<feature type="domain" description="Major facilitator superfamily (MFS) profile" evidence="6">
    <location>
        <begin position="18"/>
        <end position="395"/>
    </location>
</feature>
<feature type="transmembrane region" description="Helical" evidence="5">
    <location>
        <begin position="287"/>
        <end position="305"/>
    </location>
</feature>
<dbReference type="Pfam" id="PF07690">
    <property type="entry name" value="MFS_1"/>
    <property type="match status" value="1"/>
</dbReference>
<dbReference type="PROSITE" id="PS50850">
    <property type="entry name" value="MFS"/>
    <property type="match status" value="1"/>
</dbReference>
<feature type="transmembrane region" description="Helical" evidence="5">
    <location>
        <begin position="82"/>
        <end position="103"/>
    </location>
</feature>
<feature type="transmembrane region" description="Helical" evidence="5">
    <location>
        <begin position="218"/>
        <end position="243"/>
    </location>
</feature>
<dbReference type="PANTHER" id="PTHR23523:SF2">
    <property type="entry name" value="2-NITROIMIDAZOLE TRANSPORTER"/>
    <property type="match status" value="1"/>
</dbReference>
<evidence type="ECO:0000256" key="5">
    <source>
        <dbReference type="SAM" id="Phobius"/>
    </source>
</evidence>
<feature type="transmembrane region" description="Helical" evidence="5">
    <location>
        <begin position="51"/>
        <end position="70"/>
    </location>
</feature>
<evidence type="ECO:0000256" key="4">
    <source>
        <dbReference type="ARBA" id="ARBA00023136"/>
    </source>
</evidence>
<evidence type="ECO:0000256" key="2">
    <source>
        <dbReference type="ARBA" id="ARBA00022692"/>
    </source>
</evidence>
<dbReference type="SUPFAM" id="SSF103473">
    <property type="entry name" value="MFS general substrate transporter"/>
    <property type="match status" value="1"/>
</dbReference>
<dbReference type="InterPro" id="IPR020846">
    <property type="entry name" value="MFS_dom"/>
</dbReference>
<dbReference type="InterPro" id="IPR011701">
    <property type="entry name" value="MFS"/>
</dbReference>
<feature type="transmembrane region" description="Helical" evidence="5">
    <location>
        <begin position="352"/>
        <end position="370"/>
    </location>
</feature>
<gene>
    <name evidence="7" type="ORF">XI38_03600</name>
</gene>
<feature type="transmembrane region" description="Helical" evidence="5">
    <location>
        <begin position="140"/>
        <end position="163"/>
    </location>
</feature>
<sequence length="406" mass="41785">MTDSPTSARDLGRAPATWALVATVCLVAINMRPTITSVGPLLEQIGADTGLTAATLGFLGSVPLLVWAVVSPFALAVSRRFGMSATVFGALVLLAIGTVVRSLPGPVAALWLGTALIGVALALMNVLMPAVIKRDAPTRVAALMALYTALLGGAGAIASGVAVPVSNAGPTPDDWRLALAITGLAALPVAAGAWAWFRRNEPGRGIRSSRMPGRTGIWTDRVAWAVAGYMGVQATLFYMTLTWLAAISTSLGRSPVAAGVDVMVYQLVSIVSSLALPLVLRGRIRRWIPALLPVLAVIGVIGLMLQPAALSLWIVLIGLSSGASLSMALTLMADRARDHDQSTALSGMAQSVGYIIAAAGPVAFGLAYALTGGWLLSLGILLAVLLAQMVIGVAAGRDRHVLTPIP</sequence>
<dbReference type="PANTHER" id="PTHR23523">
    <property type="match status" value="1"/>
</dbReference>
<name>A0A0N0RRM5_9MICO</name>
<feature type="transmembrane region" description="Helical" evidence="5">
    <location>
        <begin position="175"/>
        <end position="197"/>
    </location>
</feature>
<protein>
    <recommendedName>
        <fullName evidence="6">Major facilitator superfamily (MFS) profile domain-containing protein</fullName>
    </recommendedName>
</protein>
<dbReference type="Gene3D" id="1.20.1250.20">
    <property type="entry name" value="MFS general substrate transporter like domains"/>
    <property type="match status" value="1"/>
</dbReference>
<dbReference type="PATRIC" id="fig|84292.3.peg.748"/>
<evidence type="ECO:0000313" key="8">
    <source>
        <dbReference type="Proteomes" id="UP000037737"/>
    </source>
</evidence>
<keyword evidence="8" id="KW-1185">Reference proteome</keyword>
<dbReference type="InterPro" id="IPR052524">
    <property type="entry name" value="MFS_Cyanate_Porter"/>
</dbReference>
<evidence type="ECO:0000256" key="3">
    <source>
        <dbReference type="ARBA" id="ARBA00022989"/>
    </source>
</evidence>
<feature type="transmembrane region" description="Helical" evidence="5">
    <location>
        <begin position="376"/>
        <end position="396"/>
    </location>
</feature>
<feature type="transmembrane region" description="Helical" evidence="5">
    <location>
        <begin position="109"/>
        <end position="128"/>
    </location>
</feature>
<evidence type="ECO:0000313" key="7">
    <source>
        <dbReference type="EMBL" id="KOS11653.1"/>
    </source>
</evidence>
<organism evidence="7 8">
    <name type="scientific">Microbacterium aurantiacum</name>
    <dbReference type="NCBI Taxonomy" id="162393"/>
    <lineage>
        <taxon>Bacteria</taxon>
        <taxon>Bacillati</taxon>
        <taxon>Actinomycetota</taxon>
        <taxon>Actinomycetes</taxon>
        <taxon>Micrococcales</taxon>
        <taxon>Microbacteriaceae</taxon>
        <taxon>Microbacterium</taxon>
    </lineage>
</organism>
<dbReference type="InterPro" id="IPR036259">
    <property type="entry name" value="MFS_trans_sf"/>
</dbReference>
<proteinExistence type="predicted"/>
<keyword evidence="4 5" id="KW-0472">Membrane</keyword>
<accession>A0A0N0RRM5</accession>
<dbReference type="EMBL" id="LAVO01000003">
    <property type="protein sequence ID" value="KOS11653.1"/>
    <property type="molecule type" value="Genomic_DNA"/>
</dbReference>
<comment type="subcellular location">
    <subcellularLocation>
        <location evidence="1">Cell membrane</location>
        <topology evidence="1">Multi-pass membrane protein</topology>
    </subcellularLocation>
</comment>
<dbReference type="AlphaFoldDB" id="A0A0N0RRM5"/>
<reference evidence="7" key="1">
    <citation type="submission" date="2015-04" db="EMBL/GenBank/DDBJ databases">
        <title>Complete genome sequence of Microbacterium chocolatum SIT 101, a bacterium enantioselectively hydrolyzing mesomeric diesters.</title>
        <authorList>
            <person name="Li X."/>
            <person name="Xu Y."/>
        </authorList>
    </citation>
    <scope>NUCLEOTIDE SEQUENCE [LARGE SCALE GENOMIC DNA]</scope>
    <source>
        <strain evidence="7">SIT 101</strain>
    </source>
</reference>
<comment type="caution">
    <text evidence="7">The sequence shown here is derived from an EMBL/GenBank/DDBJ whole genome shotgun (WGS) entry which is preliminary data.</text>
</comment>
<dbReference type="Proteomes" id="UP000037737">
    <property type="component" value="Unassembled WGS sequence"/>
</dbReference>
<keyword evidence="2 5" id="KW-0812">Transmembrane</keyword>
<evidence type="ECO:0000259" key="6">
    <source>
        <dbReference type="PROSITE" id="PS50850"/>
    </source>
</evidence>
<feature type="transmembrane region" description="Helical" evidence="5">
    <location>
        <begin position="311"/>
        <end position="331"/>
    </location>
</feature>